<reference evidence="2" key="1">
    <citation type="submission" date="2020-10" db="EMBL/GenBank/DDBJ databases">
        <authorList>
            <person name="Gilroy R."/>
        </authorList>
    </citation>
    <scope>NUCLEOTIDE SEQUENCE</scope>
    <source>
        <strain evidence="2">11300</strain>
    </source>
</reference>
<protein>
    <submittedName>
        <fullName evidence="2">M20/M25/M40 family metallo-hydrolase</fullName>
    </submittedName>
</protein>
<comment type="caution">
    <text evidence="2">The sequence shown here is derived from an EMBL/GenBank/DDBJ whole genome shotgun (WGS) entry which is preliminary data.</text>
</comment>
<dbReference type="Gene3D" id="3.40.630.10">
    <property type="entry name" value="Zn peptidases"/>
    <property type="match status" value="1"/>
</dbReference>
<dbReference type="GO" id="GO:0016787">
    <property type="term" value="F:hydrolase activity"/>
    <property type="evidence" value="ECO:0007669"/>
    <property type="project" value="InterPro"/>
</dbReference>
<dbReference type="InterPro" id="IPR012166">
    <property type="entry name" value="Uncharacterised_RocB"/>
</dbReference>
<comment type="cofactor">
    <cofactor evidence="1">
        <name>Zn(2+)</name>
        <dbReference type="ChEBI" id="CHEBI:29105"/>
    </cofactor>
</comment>
<dbReference type="PIRSF" id="PIRSF010386">
    <property type="entry name" value="RocB"/>
    <property type="match status" value="1"/>
</dbReference>
<evidence type="ECO:0000256" key="1">
    <source>
        <dbReference type="ARBA" id="ARBA00001947"/>
    </source>
</evidence>
<dbReference type="SUPFAM" id="SSF53187">
    <property type="entry name" value="Zn-dependent exopeptidases"/>
    <property type="match status" value="1"/>
</dbReference>
<dbReference type="EMBL" id="DVMO01000003">
    <property type="protein sequence ID" value="HIU26760.1"/>
    <property type="molecule type" value="Genomic_DNA"/>
</dbReference>
<evidence type="ECO:0000313" key="3">
    <source>
        <dbReference type="Proteomes" id="UP000824091"/>
    </source>
</evidence>
<dbReference type="PANTHER" id="PTHR42994">
    <property type="entry name" value="PEPTIDASE T"/>
    <property type="match status" value="1"/>
</dbReference>
<dbReference type="Proteomes" id="UP000824091">
    <property type="component" value="Unassembled WGS sequence"/>
</dbReference>
<name>A0A9D1I4G5_9FIRM</name>
<dbReference type="InterPro" id="IPR002933">
    <property type="entry name" value="Peptidase_M20"/>
</dbReference>
<proteinExistence type="predicted"/>
<dbReference type="PANTHER" id="PTHR42994:SF2">
    <property type="entry name" value="PEPTIDASE"/>
    <property type="match status" value="1"/>
</dbReference>
<sequence length="549" mass="62298">MNAELSKRIKEIAVALVSQKSIVETYDEVTMSDKVYELMSEMDYYKEHPDKLYFVPVKDDPWNRKIVVAVMTGEKKPSDKTVVFIGHTDTVGISDYGNLAEYATRPDELIDKLKEVSLTQEVKDDMASGKYMFGRGIFDMKSGDANIIGIMEYISKDIKNFEGNIVFAAVCDEEGNSQGMLTFVPELIRLKEKFGFDYQAMLDPDYIAPAYPGDPNVYQYIGTVGKLMPTFYIVGKETHVGESFSGLDPNQIAAEITRRVNLNPEFSDVVEGEVTLPPITLKQRDLKPEYSVQIASKAILFFNYATHSSTPADVMNKMVETGQECFENVVAALNERYEKFCHMSGRDYKALPWKARTMSFDSLVSEVRKEIGDGLDDMIKAYAKDIMKDSRYDARDKTMKVVEYVHSLWSDKNPVLIVYLTPPYYPHIYVEGTSPKEKVLIDAVNYAVTTTKSDYKLMQKKFLPCISDLSYAAAPKEPQAIEALKQNMPGFGVIYDLPIEEMQELDLPVADIGAYGKDAHQFTERVETVYSYEVLPEILYKTMMHILQQ</sequence>
<reference evidence="2" key="2">
    <citation type="journal article" date="2021" name="PeerJ">
        <title>Extensive microbial diversity within the chicken gut microbiome revealed by metagenomics and culture.</title>
        <authorList>
            <person name="Gilroy R."/>
            <person name="Ravi A."/>
            <person name="Getino M."/>
            <person name="Pursley I."/>
            <person name="Horton D.L."/>
            <person name="Alikhan N.F."/>
            <person name="Baker D."/>
            <person name="Gharbi K."/>
            <person name="Hall N."/>
            <person name="Watson M."/>
            <person name="Adriaenssens E.M."/>
            <person name="Foster-Nyarko E."/>
            <person name="Jarju S."/>
            <person name="Secka A."/>
            <person name="Antonio M."/>
            <person name="Oren A."/>
            <person name="Chaudhuri R.R."/>
            <person name="La Ragione R."/>
            <person name="Hildebrand F."/>
            <person name="Pallen M.J."/>
        </authorList>
    </citation>
    <scope>NUCLEOTIDE SEQUENCE</scope>
    <source>
        <strain evidence="2">11300</strain>
    </source>
</reference>
<dbReference type="AlphaFoldDB" id="A0A9D1I4G5"/>
<gene>
    <name evidence="2" type="ORF">IAD16_00070</name>
</gene>
<organism evidence="2 3">
    <name type="scientific">Candidatus Fimisoma avicola</name>
    <dbReference type="NCBI Taxonomy" id="2840826"/>
    <lineage>
        <taxon>Bacteria</taxon>
        <taxon>Bacillati</taxon>
        <taxon>Bacillota</taxon>
        <taxon>Clostridia</taxon>
        <taxon>Eubacteriales</taxon>
        <taxon>Candidatus Fimisoma</taxon>
    </lineage>
</organism>
<accession>A0A9D1I4G5</accession>
<dbReference type="Pfam" id="PF01546">
    <property type="entry name" value="Peptidase_M20"/>
    <property type="match status" value="1"/>
</dbReference>
<evidence type="ECO:0000313" key="2">
    <source>
        <dbReference type="EMBL" id="HIU26760.1"/>
    </source>
</evidence>